<evidence type="ECO:0000313" key="8">
    <source>
        <dbReference type="EMBL" id="TGZ81853.1"/>
    </source>
</evidence>
<dbReference type="OrthoDB" id="2566866at2759"/>
<dbReference type="PANTHER" id="PTHR31310:SF7">
    <property type="entry name" value="PA-PHOSPHATASE RELATED-FAMILY PROTEIN DDB_G0268928"/>
    <property type="match status" value="1"/>
</dbReference>
<keyword evidence="9" id="KW-1185">Reference proteome</keyword>
<dbReference type="Pfam" id="PF14378">
    <property type="entry name" value="PAP2_3"/>
    <property type="match status" value="1"/>
</dbReference>
<feature type="region of interest" description="Disordered" evidence="5">
    <location>
        <begin position="345"/>
        <end position="365"/>
    </location>
</feature>
<evidence type="ECO:0000256" key="1">
    <source>
        <dbReference type="ARBA" id="ARBA00004141"/>
    </source>
</evidence>
<dbReference type="AlphaFoldDB" id="A0A4S2MZ24"/>
<comment type="subcellular location">
    <subcellularLocation>
        <location evidence="1">Membrane</location>
        <topology evidence="1">Multi-pass membrane protein</topology>
    </subcellularLocation>
</comment>
<dbReference type="EMBL" id="ML220117">
    <property type="protein sequence ID" value="TGZ81853.1"/>
    <property type="molecule type" value="Genomic_DNA"/>
</dbReference>
<feature type="transmembrane region" description="Helical" evidence="6">
    <location>
        <begin position="6"/>
        <end position="23"/>
    </location>
</feature>
<evidence type="ECO:0000259" key="7">
    <source>
        <dbReference type="Pfam" id="PF14378"/>
    </source>
</evidence>
<feature type="transmembrane region" description="Helical" evidence="6">
    <location>
        <begin position="161"/>
        <end position="180"/>
    </location>
</feature>
<organism evidence="8 9">
    <name type="scientific">Ascodesmis nigricans</name>
    <dbReference type="NCBI Taxonomy" id="341454"/>
    <lineage>
        <taxon>Eukaryota</taxon>
        <taxon>Fungi</taxon>
        <taxon>Dikarya</taxon>
        <taxon>Ascomycota</taxon>
        <taxon>Pezizomycotina</taxon>
        <taxon>Pezizomycetes</taxon>
        <taxon>Pezizales</taxon>
        <taxon>Ascodesmidaceae</taxon>
        <taxon>Ascodesmis</taxon>
    </lineage>
</organism>
<evidence type="ECO:0000256" key="5">
    <source>
        <dbReference type="SAM" id="MobiDB-lite"/>
    </source>
</evidence>
<sequence>MGFDAFAEPLVVAAILTFGVIWNRRKGESPWPWVLPSPSFSPSSSPLLGPGGGSPQWKERKAFGKRVKSRCTARYAHNGASRFLKKFPFLVEVWYWLLVYWVYQLGRAFTALTMKEDTWDISRLHGLAVIAAEQRLGIFWELDVQAYFLARPTLLRIINCVYSFIHIPGTIFFLAWLYHYAPAKLFEARRRTLAVCNLMAFVVFTAWPCMPPRLLPEEDGFGFVDTVHTGKVASVWTTNKFCNQLAAMPSLHFGYSFVIGLTIATMPSTSALRTSLTRRILLIVIGMSYPLLILTAIVATANHYILDAIAGFFVSIIAWKINAILCNFLVFEDYFFYFVHIHKPSRGGDGSEVGTPTETWKDGDEQEWWRQA</sequence>
<evidence type="ECO:0000256" key="6">
    <source>
        <dbReference type="SAM" id="Phobius"/>
    </source>
</evidence>
<evidence type="ECO:0000256" key="2">
    <source>
        <dbReference type="ARBA" id="ARBA00022692"/>
    </source>
</evidence>
<dbReference type="InterPro" id="IPR052185">
    <property type="entry name" value="IPC_Synthase-Related"/>
</dbReference>
<feature type="transmembrane region" description="Helical" evidence="6">
    <location>
        <begin position="87"/>
        <end position="103"/>
    </location>
</feature>
<dbReference type="CDD" id="cd03386">
    <property type="entry name" value="PAP2_Aur1_like"/>
    <property type="match status" value="1"/>
</dbReference>
<accession>A0A4S2MZ24</accession>
<feature type="transmembrane region" description="Helical" evidence="6">
    <location>
        <begin position="280"/>
        <end position="302"/>
    </location>
</feature>
<dbReference type="PANTHER" id="PTHR31310">
    <property type="match status" value="1"/>
</dbReference>
<reference evidence="8 9" key="1">
    <citation type="submission" date="2019-04" db="EMBL/GenBank/DDBJ databases">
        <title>Comparative genomics and transcriptomics to analyze fruiting body development in filamentous ascomycetes.</title>
        <authorList>
            <consortium name="DOE Joint Genome Institute"/>
            <person name="Lutkenhaus R."/>
            <person name="Traeger S."/>
            <person name="Breuer J."/>
            <person name="Kuo A."/>
            <person name="Lipzen A."/>
            <person name="Pangilinan J."/>
            <person name="Dilworth D."/>
            <person name="Sandor L."/>
            <person name="Poggeler S."/>
            <person name="Barry K."/>
            <person name="Grigoriev I.V."/>
            <person name="Nowrousian M."/>
        </authorList>
    </citation>
    <scope>NUCLEOTIDE SEQUENCE [LARGE SCALE GENOMIC DNA]</scope>
    <source>
        <strain evidence="8 9">CBS 389.68</strain>
    </source>
</reference>
<keyword evidence="3 6" id="KW-1133">Transmembrane helix</keyword>
<evidence type="ECO:0000256" key="3">
    <source>
        <dbReference type="ARBA" id="ARBA00022989"/>
    </source>
</evidence>
<feature type="transmembrane region" description="Helical" evidence="6">
    <location>
        <begin position="308"/>
        <end position="331"/>
    </location>
</feature>
<proteinExistence type="predicted"/>
<keyword evidence="4 6" id="KW-0472">Membrane</keyword>
<feature type="transmembrane region" description="Helical" evidence="6">
    <location>
        <begin position="253"/>
        <end position="273"/>
    </location>
</feature>
<feature type="transmembrane region" description="Helical" evidence="6">
    <location>
        <begin position="192"/>
        <end position="210"/>
    </location>
</feature>
<dbReference type="InParanoid" id="A0A4S2MZ24"/>
<dbReference type="InterPro" id="IPR026841">
    <property type="entry name" value="Aur1/Ipt1"/>
</dbReference>
<dbReference type="GO" id="GO:0016020">
    <property type="term" value="C:membrane"/>
    <property type="evidence" value="ECO:0007669"/>
    <property type="project" value="UniProtKB-SubCell"/>
</dbReference>
<gene>
    <name evidence="8" type="ORF">EX30DRAFT_235386</name>
</gene>
<keyword evidence="2 6" id="KW-0812">Transmembrane</keyword>
<evidence type="ECO:0000313" key="9">
    <source>
        <dbReference type="Proteomes" id="UP000298138"/>
    </source>
</evidence>
<name>A0A4S2MZ24_9PEZI</name>
<dbReference type="Proteomes" id="UP000298138">
    <property type="component" value="Unassembled WGS sequence"/>
</dbReference>
<evidence type="ECO:0000256" key="4">
    <source>
        <dbReference type="ARBA" id="ARBA00023136"/>
    </source>
</evidence>
<feature type="domain" description="Inositolphosphotransferase Aur1/Ipt1" evidence="7">
    <location>
        <begin position="128"/>
        <end position="319"/>
    </location>
</feature>
<protein>
    <recommendedName>
        <fullName evidence="7">Inositolphosphotransferase Aur1/Ipt1 domain-containing protein</fullName>
    </recommendedName>
</protein>